<protein>
    <recommendedName>
        <fullName evidence="12">FAD-binding FR-type domain-containing protein</fullName>
    </recommendedName>
</protein>
<dbReference type="Proteomes" id="UP000504636">
    <property type="component" value="Unplaced"/>
</dbReference>
<reference evidence="15" key="3">
    <citation type="submission" date="2025-04" db="UniProtKB">
        <authorList>
            <consortium name="RefSeq"/>
        </authorList>
    </citation>
    <scope>IDENTIFICATION</scope>
    <source>
        <strain evidence="15">CBS 304.34</strain>
    </source>
</reference>
<keyword evidence="9" id="KW-0325">Glycoprotein</keyword>
<dbReference type="SFLD" id="SFLDS00052">
    <property type="entry name" value="Ferric_Reductase_Domain"/>
    <property type="match status" value="1"/>
</dbReference>
<evidence type="ECO:0000256" key="11">
    <source>
        <dbReference type="SAM" id="Phobius"/>
    </source>
</evidence>
<feature type="transmembrane region" description="Helical" evidence="11">
    <location>
        <begin position="107"/>
        <end position="125"/>
    </location>
</feature>
<dbReference type="GO" id="GO:0006879">
    <property type="term" value="P:intracellular iron ion homeostasis"/>
    <property type="evidence" value="ECO:0007669"/>
    <property type="project" value="TreeGrafter"/>
</dbReference>
<dbReference type="Pfam" id="PF08030">
    <property type="entry name" value="NAD_binding_6"/>
    <property type="match status" value="1"/>
</dbReference>
<dbReference type="CDD" id="cd06186">
    <property type="entry name" value="NOX_Duox_like_FAD_NADP"/>
    <property type="match status" value="1"/>
</dbReference>
<feature type="transmembrane region" description="Helical" evidence="11">
    <location>
        <begin position="214"/>
        <end position="236"/>
    </location>
</feature>
<evidence type="ECO:0000313" key="14">
    <source>
        <dbReference type="Proteomes" id="UP000504636"/>
    </source>
</evidence>
<evidence type="ECO:0000259" key="12">
    <source>
        <dbReference type="PROSITE" id="PS51384"/>
    </source>
</evidence>
<feature type="transmembrane region" description="Helical" evidence="11">
    <location>
        <begin position="243"/>
        <end position="263"/>
    </location>
</feature>
<keyword evidence="4 11" id="KW-0812">Transmembrane</keyword>
<comment type="similarity">
    <text evidence="2">Belongs to the ferric reductase (FRE) family.</text>
</comment>
<dbReference type="RefSeq" id="XP_033571117.1">
    <property type="nucleotide sequence ID" value="XM_033723908.1"/>
</dbReference>
<dbReference type="InterPro" id="IPR039261">
    <property type="entry name" value="FNR_nucleotide-bd"/>
</dbReference>
<evidence type="ECO:0000256" key="3">
    <source>
        <dbReference type="ARBA" id="ARBA00022448"/>
    </source>
</evidence>
<keyword evidence="14" id="KW-1185">Reference proteome</keyword>
<keyword evidence="8 11" id="KW-0472">Membrane</keyword>
<dbReference type="InterPro" id="IPR051410">
    <property type="entry name" value="Ferric/Cupric_Reductase"/>
</dbReference>
<dbReference type="AlphaFoldDB" id="A0A6A6Y6K2"/>
<dbReference type="GO" id="GO:0006826">
    <property type="term" value="P:iron ion transport"/>
    <property type="evidence" value="ECO:0007669"/>
    <property type="project" value="TreeGrafter"/>
</dbReference>
<dbReference type="InterPro" id="IPR013121">
    <property type="entry name" value="Fe_red_NAD-bd_6"/>
</dbReference>
<comment type="subcellular location">
    <subcellularLocation>
        <location evidence="1">Membrane</location>
        <topology evidence="1">Multi-pass membrane protein</topology>
    </subcellularLocation>
</comment>
<dbReference type="OrthoDB" id="3944240at2759"/>
<keyword evidence="7" id="KW-0406">Ion transport</keyword>
<dbReference type="InterPro" id="IPR017927">
    <property type="entry name" value="FAD-bd_FR_type"/>
</dbReference>
<dbReference type="Pfam" id="PF01794">
    <property type="entry name" value="Ferric_reduct"/>
    <property type="match status" value="1"/>
</dbReference>
<dbReference type="PANTHER" id="PTHR32361">
    <property type="entry name" value="FERRIC/CUPRIC REDUCTASE TRANSMEMBRANE COMPONENT"/>
    <property type="match status" value="1"/>
</dbReference>
<dbReference type="GO" id="GO:0005886">
    <property type="term" value="C:plasma membrane"/>
    <property type="evidence" value="ECO:0007669"/>
    <property type="project" value="TreeGrafter"/>
</dbReference>
<dbReference type="GeneID" id="54464801"/>
<accession>A0A6A6Y6K2</accession>
<evidence type="ECO:0000256" key="1">
    <source>
        <dbReference type="ARBA" id="ARBA00004141"/>
    </source>
</evidence>
<sequence length="709" mass="79049">MMFATKRHEGHSHGLSKDNQQVAVSFLCVVLALVLLKACFRALGWYIARQRLSIGDLELPEISPTLSSIHNLLGRTQAFATGVGSLSIPPSLDISWIQYSRFSSGKIFLLATYATVIGFMIRVIRTPTSSTHFIEDIAFRAGWVSITQIPLIYLLATKFGPLNTLAGFSYERINWAHRWIGRILFICTTVHMGYFFSLWISYGVVRTELNMMKVVRHGLGAYGVLVWIAVTSMLPLRRWAYKWFYLNHLVSTTAFLCLLWLHIPKHARYNIYLSLMIIGFDILFRMMNVVRNNFQFAGWRSGYAAISSELEDKDHASGGVSFGHLAEVETYSDTDYSLVHGQGTITHLRLRELPFSWRPGQHIRTCVPRLGLLEFHPFTPATCYFPTTSVSKKAGQQDFEAEADIDDNDDLDMDSRVLDLFVLSHRRFTRRLIATAQEGVHRTAIIDGPFGAPPSWTNYEKVCLIASSTGVSFTLSIMDHLARAAVAKRPSSRTLQLKQIDFIWVTRHFCAGFDEAVTALLKTHAAKLRETGVEISIQIFVTSPYSISQGMEESGLCPMDTAGGASATSSLHGEDHEEVDNTNPLVSADGDGFALTALSIHRDINVADESMTPMDVDTFAAAERPLMQSHRAQKNHLDDTIQRFYGQRPNVSSILDTVLPATHEISQIVGVCANIGMASEIGNAVAKMNIAFAFGRRARGVELFSEAFT</sequence>
<reference evidence="15" key="2">
    <citation type="submission" date="2020-04" db="EMBL/GenBank/DDBJ databases">
        <authorList>
            <consortium name="NCBI Genome Project"/>
        </authorList>
    </citation>
    <scope>NUCLEOTIDE SEQUENCE</scope>
    <source>
        <strain evidence="15">CBS 304.34</strain>
    </source>
</reference>
<proteinExistence type="inferred from homology"/>
<dbReference type="Gene3D" id="3.40.50.80">
    <property type="entry name" value="Nucleotide-binding domain of ferredoxin-NADP reductase (FNR) module"/>
    <property type="match status" value="1"/>
</dbReference>
<evidence type="ECO:0000256" key="6">
    <source>
        <dbReference type="ARBA" id="ARBA00023002"/>
    </source>
</evidence>
<feature type="transmembrane region" description="Helical" evidence="11">
    <location>
        <begin position="269"/>
        <end position="290"/>
    </location>
</feature>
<dbReference type="SFLD" id="SFLDG01168">
    <property type="entry name" value="Ferric_reductase_subgroup_(FRE"/>
    <property type="match status" value="1"/>
</dbReference>
<evidence type="ECO:0000313" key="13">
    <source>
        <dbReference type="EMBL" id="KAF2804153.1"/>
    </source>
</evidence>
<keyword evidence="6" id="KW-0560">Oxidoreductase</keyword>
<feature type="domain" description="FAD-binding FR-type" evidence="12">
    <location>
        <begin position="318"/>
        <end position="456"/>
    </location>
</feature>
<evidence type="ECO:0000256" key="4">
    <source>
        <dbReference type="ARBA" id="ARBA00022692"/>
    </source>
</evidence>
<dbReference type="InterPro" id="IPR013130">
    <property type="entry name" value="Fe3_Rdtase_TM_dom"/>
</dbReference>
<evidence type="ECO:0000256" key="10">
    <source>
        <dbReference type="SAM" id="MobiDB-lite"/>
    </source>
</evidence>
<organism evidence="13">
    <name type="scientific">Mytilinidion resinicola</name>
    <dbReference type="NCBI Taxonomy" id="574789"/>
    <lineage>
        <taxon>Eukaryota</taxon>
        <taxon>Fungi</taxon>
        <taxon>Dikarya</taxon>
        <taxon>Ascomycota</taxon>
        <taxon>Pezizomycotina</taxon>
        <taxon>Dothideomycetes</taxon>
        <taxon>Pleosporomycetidae</taxon>
        <taxon>Mytilinidiales</taxon>
        <taxon>Mytilinidiaceae</taxon>
        <taxon>Mytilinidion</taxon>
    </lineage>
</organism>
<evidence type="ECO:0000313" key="15">
    <source>
        <dbReference type="RefSeq" id="XP_033571117.1"/>
    </source>
</evidence>
<reference evidence="13 15" key="1">
    <citation type="journal article" date="2020" name="Stud. Mycol.">
        <title>101 Dothideomycetes genomes: a test case for predicting lifestyles and emergence of pathogens.</title>
        <authorList>
            <person name="Haridas S."/>
            <person name="Albert R."/>
            <person name="Binder M."/>
            <person name="Bloem J."/>
            <person name="Labutti K."/>
            <person name="Salamov A."/>
            <person name="Andreopoulos B."/>
            <person name="Baker S."/>
            <person name="Barry K."/>
            <person name="Bills G."/>
            <person name="Bluhm B."/>
            <person name="Cannon C."/>
            <person name="Castanera R."/>
            <person name="Culley D."/>
            <person name="Daum C."/>
            <person name="Ezra D."/>
            <person name="Gonzalez J."/>
            <person name="Henrissat B."/>
            <person name="Kuo A."/>
            <person name="Liang C."/>
            <person name="Lipzen A."/>
            <person name="Lutzoni F."/>
            <person name="Magnuson J."/>
            <person name="Mondo S."/>
            <person name="Nolan M."/>
            <person name="Ohm R."/>
            <person name="Pangilinan J."/>
            <person name="Park H.-J."/>
            <person name="Ramirez L."/>
            <person name="Alfaro M."/>
            <person name="Sun H."/>
            <person name="Tritt A."/>
            <person name="Yoshinaga Y."/>
            <person name="Zwiers L.-H."/>
            <person name="Turgeon B."/>
            <person name="Goodwin S."/>
            <person name="Spatafora J."/>
            <person name="Crous P."/>
            <person name="Grigoriev I."/>
        </authorList>
    </citation>
    <scope>NUCLEOTIDE SEQUENCE</scope>
    <source>
        <strain evidence="13 15">CBS 304.34</strain>
    </source>
</reference>
<evidence type="ECO:0000256" key="7">
    <source>
        <dbReference type="ARBA" id="ARBA00023065"/>
    </source>
</evidence>
<dbReference type="PANTHER" id="PTHR32361:SF9">
    <property type="entry name" value="FERRIC REDUCTASE TRANSMEMBRANE COMPONENT 3-RELATED"/>
    <property type="match status" value="1"/>
</dbReference>
<name>A0A6A6Y6K2_9PEZI</name>
<gene>
    <name evidence="13 15" type="ORF">BDZ99DRAFT_502658</name>
</gene>
<feature type="transmembrane region" description="Helical" evidence="11">
    <location>
        <begin position="137"/>
        <end position="156"/>
    </location>
</feature>
<feature type="transmembrane region" description="Helical" evidence="11">
    <location>
        <begin position="179"/>
        <end position="202"/>
    </location>
</feature>
<feature type="region of interest" description="Disordered" evidence="10">
    <location>
        <begin position="562"/>
        <end position="581"/>
    </location>
</feature>
<dbReference type="PROSITE" id="PS51384">
    <property type="entry name" value="FAD_FR"/>
    <property type="match status" value="1"/>
</dbReference>
<evidence type="ECO:0000256" key="8">
    <source>
        <dbReference type="ARBA" id="ARBA00023136"/>
    </source>
</evidence>
<keyword evidence="3" id="KW-0813">Transport</keyword>
<dbReference type="GO" id="GO:0015677">
    <property type="term" value="P:copper ion import"/>
    <property type="evidence" value="ECO:0007669"/>
    <property type="project" value="TreeGrafter"/>
</dbReference>
<dbReference type="GO" id="GO:0000293">
    <property type="term" value="F:ferric-chelate reductase activity"/>
    <property type="evidence" value="ECO:0007669"/>
    <property type="project" value="TreeGrafter"/>
</dbReference>
<dbReference type="EMBL" id="MU003714">
    <property type="protein sequence ID" value="KAF2804153.1"/>
    <property type="molecule type" value="Genomic_DNA"/>
</dbReference>
<evidence type="ECO:0000256" key="9">
    <source>
        <dbReference type="ARBA" id="ARBA00023180"/>
    </source>
</evidence>
<keyword evidence="5 11" id="KW-1133">Transmembrane helix</keyword>
<evidence type="ECO:0000256" key="5">
    <source>
        <dbReference type="ARBA" id="ARBA00022989"/>
    </source>
</evidence>
<feature type="transmembrane region" description="Helical" evidence="11">
    <location>
        <begin position="22"/>
        <end position="43"/>
    </location>
</feature>
<evidence type="ECO:0000256" key="2">
    <source>
        <dbReference type="ARBA" id="ARBA00006278"/>
    </source>
</evidence>